<dbReference type="Pfam" id="PF04245">
    <property type="entry name" value="NA37"/>
    <property type="match status" value="1"/>
</dbReference>
<reference evidence="4 5" key="1">
    <citation type="submission" date="2024-06" db="EMBL/GenBank/DDBJ databases">
        <authorList>
            <person name="Chen R.Y."/>
        </authorList>
    </citation>
    <scope>NUCLEOTIDE SEQUENCE [LARGE SCALE GENOMIC DNA]</scope>
    <source>
        <strain evidence="4 5">D2</strain>
    </source>
</reference>
<evidence type="ECO:0000256" key="1">
    <source>
        <dbReference type="ARBA" id="ARBA00004453"/>
    </source>
</evidence>
<evidence type="ECO:0000256" key="3">
    <source>
        <dbReference type="ARBA" id="ARBA00022490"/>
    </source>
</evidence>
<comment type="subcellular location">
    <subcellularLocation>
        <location evidence="1">Cytoplasm</location>
        <location evidence="1">Nucleoid</location>
    </subcellularLocation>
</comment>
<gene>
    <name evidence="4" type="ORF">ABS311_17070</name>
</gene>
<organism evidence="4 5">
    <name type="scientific">Catenovulum sediminis</name>
    <dbReference type="NCBI Taxonomy" id="1740262"/>
    <lineage>
        <taxon>Bacteria</taxon>
        <taxon>Pseudomonadati</taxon>
        <taxon>Pseudomonadota</taxon>
        <taxon>Gammaproteobacteria</taxon>
        <taxon>Alteromonadales</taxon>
        <taxon>Alteromonadaceae</taxon>
        <taxon>Catenovulum</taxon>
    </lineage>
</organism>
<evidence type="ECO:0000256" key="2">
    <source>
        <dbReference type="ARBA" id="ARBA00009035"/>
    </source>
</evidence>
<dbReference type="PANTHER" id="PTHR38772">
    <property type="match status" value="1"/>
</dbReference>
<dbReference type="RefSeq" id="WP_143872726.1">
    <property type="nucleotide sequence ID" value="NZ_CP041660.1"/>
</dbReference>
<keyword evidence="5" id="KW-1185">Reference proteome</keyword>
<comment type="caution">
    <text evidence="4">The sequence shown here is derived from an EMBL/GenBank/DDBJ whole genome shotgun (WGS) entry which is preliminary data.</text>
</comment>
<comment type="similarity">
    <text evidence="2">Belongs to the YejK family.</text>
</comment>
<dbReference type="InterPro" id="IPR007358">
    <property type="entry name" value="Nucleoid_associated_NdpA"/>
</dbReference>
<dbReference type="Proteomes" id="UP001467690">
    <property type="component" value="Unassembled WGS sequence"/>
</dbReference>
<keyword evidence="3" id="KW-0963">Cytoplasm</keyword>
<protein>
    <submittedName>
        <fullName evidence="4">Nucleoid-associated protein</fullName>
    </submittedName>
</protein>
<evidence type="ECO:0000313" key="5">
    <source>
        <dbReference type="Proteomes" id="UP001467690"/>
    </source>
</evidence>
<sequence length="331" mass="36143">MTVSSATLYFNRYRLNQESLSLQLQSCSQVSGENALFLAEQLHSSFTKKGQKQYCAFASDSPVLALIEAKSDVQEIADTVASRMLEGLTAETLPAETILVVAHYHHLATDYLLTTLLGVKESVQLSEAISPQRSQSLDIANISLAVQVDLSELSINPDSARSIGYIKGRVGRKIGDFMAEAFAIEEKLNAKEATEQLVESVESFIDVSSQDEETKKAVRDISVNSMKAAAQSGEFMQVKDLAEEIEEKTGLTGFYEHAAEAEDFTEACPVYASATKSMQKFFGQGGGISISFGRELLGDKIEFNAHTQTLTFKKIPPNLLDALKKATKTTD</sequence>
<dbReference type="EMBL" id="JBELOE010000265">
    <property type="protein sequence ID" value="MER2493593.1"/>
    <property type="molecule type" value="Genomic_DNA"/>
</dbReference>
<proteinExistence type="inferred from homology"/>
<accession>A0ABV1RKY0</accession>
<evidence type="ECO:0000313" key="4">
    <source>
        <dbReference type="EMBL" id="MER2493593.1"/>
    </source>
</evidence>
<dbReference type="PANTHER" id="PTHR38772:SF1">
    <property type="entry name" value="NUCLEOID-ASSOCIATED PROTEIN YEJK"/>
    <property type="match status" value="1"/>
</dbReference>
<name>A0ABV1RKY0_9ALTE</name>